<sequence>MAQRWNARARETRDHREKPPTSGIVQYQSHTRKSRNHPTRNRIRLALTFSTLARRDAPQVIGAKVSGKRVTTSPLTGRAGETLICVSTSSRLVVGGGGRFRDSQPPPNRLHPPLETRDAEDRSCVPFTGRPNGLACAEKLCVVVTAPVSEEGKFLDWKVVSYSAPTETAPLRVSFQPPPVSPPPPEKTGERDSHESTRAATRRHRAHPRLTSLSAGLPWHPTDIEVPLLDTQAVRLLASRQREPGSIPGRVIPDFIKWKSCQVMPLVGGFSRGSPFPHICIPVLLHTRITSPSSALKTSMLRAAQISLHSTLDLRDTMTRDLKEPSGDPLLPLHFPQTELQNSDPTCTITVSLDVIWHRGRNSTNSLGKLYIISESKQEVAVINHYTRIRRNAGSIPSPVILIDFPWFPGTTPGEPIGLELLQLDYSACGFWAGERKVPNCRGRKARFDLKQDRSAKTVLNHVVRKLGPRHQAVRESLVPPSIVCSLFARAAPHCFPQRSNRAHATGRLQTWLAPRRVLTWVAEAPAAVCPSYSTWFVNRLHATELGHQRRSEMSIEFYWNESAGEREIPEKIPPTVDIVRHDSHLRKSASNTVKRDDNEYEETKVEWQSMRLVSTKTPEETENLRVYQLVPSFFRPQLGATWRVTSEPANTKNDHFDTSAPNSEQSNLLHSGGGRGEIKMEVHKKKELSTLWWRARDSKMTDLQQTTEWTREIGRTWEREWQEGMPEHEEIGRNDRAEGKQRNSEGKKGNPRWPPLTRNDRVGFGLTSSKMAAVVCIGVAEKTGVKAGGKLRRLSESIKSADCREISQESFREKEGSASSFKAIRWRGRAGDRSRPKARLEFQLTNAKLYTLHVTRDSHRTTILRQINRDLWTISLLSEDKEINEIKLLNISPNGQCINLHNYFISYASIFDSSNIYNKISITLPFSPTSVRSMSRESQCSRVLQAPSRTVGFVCRFHTLSSIQDTNTSLAVVPQSPVVVHTSLSSRTLGHAASIKDCRPLGCGSASQSHQNILALSPDSSKPPAGERGRDASKTSSSATARRRPLFTGFPERVVRWQPLGRGGPTLISGAAVGEKSEISVKAVHDKVSTFYINRRKKSLLLPAHILTGALSVMRPVKLATMDGKAVPYLNGMPGQSEHGVGTLVLVGIWGGVVDCGRAMCAQRAEEVGHLTSPARDYDTDRARSSPRGVERDATEPQRRPPPESSAGGQIAGYGPDFREVRAEVEWAGVRFVALACLHVARLTAMAHQNWRQITLHASARQLAIKPLWRRQLHPTVELHFCVYRQLTIN</sequence>
<feature type="region of interest" description="Disordered" evidence="1">
    <location>
        <begin position="725"/>
        <end position="760"/>
    </location>
</feature>
<organism evidence="2 3">
    <name type="scientific">Dryococelus australis</name>
    <dbReference type="NCBI Taxonomy" id="614101"/>
    <lineage>
        <taxon>Eukaryota</taxon>
        <taxon>Metazoa</taxon>
        <taxon>Ecdysozoa</taxon>
        <taxon>Arthropoda</taxon>
        <taxon>Hexapoda</taxon>
        <taxon>Insecta</taxon>
        <taxon>Pterygota</taxon>
        <taxon>Neoptera</taxon>
        <taxon>Polyneoptera</taxon>
        <taxon>Phasmatodea</taxon>
        <taxon>Verophasmatodea</taxon>
        <taxon>Anareolatae</taxon>
        <taxon>Phasmatidae</taxon>
        <taxon>Eurycanthinae</taxon>
        <taxon>Dryococelus</taxon>
    </lineage>
</organism>
<protein>
    <submittedName>
        <fullName evidence="2">Uncharacterized protein</fullName>
    </submittedName>
</protein>
<proteinExistence type="predicted"/>
<feature type="compositionally biased region" description="Basic and acidic residues" evidence="1">
    <location>
        <begin position="725"/>
        <end position="749"/>
    </location>
</feature>
<feature type="region of interest" description="Disordered" evidence="1">
    <location>
        <begin position="1"/>
        <end position="39"/>
    </location>
</feature>
<feature type="region of interest" description="Disordered" evidence="1">
    <location>
        <begin position="1173"/>
        <end position="1214"/>
    </location>
</feature>
<feature type="compositionally biased region" description="Basic and acidic residues" evidence="1">
    <location>
        <begin position="187"/>
        <end position="197"/>
    </location>
</feature>
<comment type="caution">
    <text evidence="2">The sequence shown here is derived from an EMBL/GenBank/DDBJ whole genome shotgun (WGS) entry which is preliminary data.</text>
</comment>
<feature type="region of interest" description="Disordered" evidence="1">
    <location>
        <begin position="651"/>
        <end position="676"/>
    </location>
</feature>
<name>A0ABQ9H7I1_9NEOP</name>
<feature type="compositionally biased region" description="Basic residues" evidence="1">
    <location>
        <begin position="30"/>
        <end position="39"/>
    </location>
</feature>
<feature type="compositionally biased region" description="Basic and acidic residues" evidence="1">
    <location>
        <begin position="8"/>
        <end position="19"/>
    </location>
</feature>
<accession>A0ABQ9H7I1</accession>
<dbReference type="EMBL" id="JARBHB010000006">
    <property type="protein sequence ID" value="KAJ8880250.1"/>
    <property type="molecule type" value="Genomic_DNA"/>
</dbReference>
<feature type="compositionally biased region" description="Pro residues" evidence="1">
    <location>
        <begin position="176"/>
        <end position="186"/>
    </location>
</feature>
<feature type="region of interest" description="Disordered" evidence="1">
    <location>
        <begin position="170"/>
        <end position="214"/>
    </location>
</feature>
<evidence type="ECO:0000256" key="1">
    <source>
        <dbReference type="SAM" id="MobiDB-lite"/>
    </source>
</evidence>
<feature type="compositionally biased region" description="Basic and acidic residues" evidence="1">
    <location>
        <begin position="1177"/>
        <end position="1203"/>
    </location>
</feature>
<feature type="compositionally biased region" description="Polar residues" evidence="1">
    <location>
        <begin position="660"/>
        <end position="670"/>
    </location>
</feature>
<reference evidence="2 3" key="1">
    <citation type="submission" date="2023-02" db="EMBL/GenBank/DDBJ databases">
        <title>LHISI_Scaffold_Assembly.</title>
        <authorList>
            <person name="Stuart O.P."/>
            <person name="Cleave R."/>
            <person name="Magrath M.J.L."/>
            <person name="Mikheyev A.S."/>
        </authorList>
    </citation>
    <scope>NUCLEOTIDE SEQUENCE [LARGE SCALE GENOMIC DNA]</scope>
    <source>
        <strain evidence="2">Daus_M_001</strain>
        <tissue evidence="2">Leg muscle</tissue>
    </source>
</reference>
<feature type="region of interest" description="Disordered" evidence="1">
    <location>
        <begin position="1016"/>
        <end position="1044"/>
    </location>
</feature>
<evidence type="ECO:0000313" key="2">
    <source>
        <dbReference type="EMBL" id="KAJ8880250.1"/>
    </source>
</evidence>
<evidence type="ECO:0000313" key="3">
    <source>
        <dbReference type="Proteomes" id="UP001159363"/>
    </source>
</evidence>
<feature type="region of interest" description="Disordered" evidence="1">
    <location>
        <begin position="96"/>
        <end position="117"/>
    </location>
</feature>
<gene>
    <name evidence="2" type="ORF">PR048_016716</name>
</gene>
<dbReference type="Proteomes" id="UP001159363">
    <property type="component" value="Chromosome 5"/>
</dbReference>
<keyword evidence="3" id="KW-1185">Reference proteome</keyword>